<keyword evidence="4" id="KW-0732">Signal</keyword>
<dbReference type="InterPro" id="IPR050653">
    <property type="entry name" value="Prot_Inhib_GrowthFact_Antg"/>
</dbReference>
<evidence type="ECO:0000313" key="7">
    <source>
        <dbReference type="Proteomes" id="UP000261360"/>
    </source>
</evidence>
<reference evidence="6" key="1">
    <citation type="submission" date="2025-08" db="UniProtKB">
        <authorList>
            <consortium name="Ensembl"/>
        </authorList>
    </citation>
    <scope>IDENTIFICATION</scope>
</reference>
<dbReference type="Ensembl" id="ENSSLDT00000004288.1">
    <property type="protein sequence ID" value="ENSSLDP00000004148.1"/>
    <property type="gene ID" value="ENSSLDG00000003293.1"/>
</dbReference>
<dbReference type="InterPro" id="IPR002350">
    <property type="entry name" value="Kazal_dom"/>
</dbReference>
<evidence type="ECO:0000256" key="3">
    <source>
        <dbReference type="ARBA" id="ARBA00023157"/>
    </source>
</evidence>
<evidence type="ECO:0000256" key="2">
    <source>
        <dbReference type="ARBA" id="ARBA00022900"/>
    </source>
</evidence>
<reference evidence="6" key="2">
    <citation type="submission" date="2025-09" db="UniProtKB">
        <authorList>
            <consortium name="Ensembl"/>
        </authorList>
    </citation>
    <scope>IDENTIFICATION</scope>
</reference>
<dbReference type="Proteomes" id="UP000261360">
    <property type="component" value="Unplaced"/>
</dbReference>
<dbReference type="PANTHER" id="PTHR10913">
    <property type="entry name" value="FOLLISTATIN-RELATED"/>
    <property type="match status" value="1"/>
</dbReference>
<dbReference type="Pfam" id="PF07648">
    <property type="entry name" value="Kazal_2"/>
    <property type="match status" value="1"/>
</dbReference>
<dbReference type="Gene3D" id="3.30.60.30">
    <property type="match status" value="1"/>
</dbReference>
<feature type="chain" id="PRO_5017439630" description="Kazal-like domain-containing protein" evidence="4">
    <location>
        <begin position="24"/>
        <end position="112"/>
    </location>
</feature>
<evidence type="ECO:0000256" key="4">
    <source>
        <dbReference type="SAM" id="SignalP"/>
    </source>
</evidence>
<evidence type="ECO:0000313" key="6">
    <source>
        <dbReference type="Ensembl" id="ENSSLDP00000004148.1"/>
    </source>
</evidence>
<dbReference type="GO" id="GO:0005576">
    <property type="term" value="C:extracellular region"/>
    <property type="evidence" value="ECO:0007669"/>
    <property type="project" value="TreeGrafter"/>
</dbReference>
<keyword evidence="1" id="KW-0646">Protease inhibitor</keyword>
<dbReference type="PROSITE" id="PS51465">
    <property type="entry name" value="KAZAL_2"/>
    <property type="match status" value="1"/>
</dbReference>
<dbReference type="SUPFAM" id="SSF100895">
    <property type="entry name" value="Kazal-type serine protease inhibitors"/>
    <property type="match status" value="1"/>
</dbReference>
<feature type="domain" description="Kazal-like" evidence="5">
    <location>
        <begin position="35"/>
        <end position="89"/>
    </location>
</feature>
<name>A0A3B4WSX9_SERLL</name>
<accession>A0A3B4WSX9</accession>
<dbReference type="SMART" id="SM00280">
    <property type="entry name" value="KAZAL"/>
    <property type="match status" value="1"/>
</dbReference>
<sequence>MIHIHLVFLSILIFFVYVGFVQANQCNNVFGCLEEEQFERCTCYRDCGYDGEPVCGSDGQLYQNQCQMEVFACRNGTRIKQVPLSQCPHSKSSLIAQHLTSPGPQSHFSQTP</sequence>
<dbReference type="AlphaFoldDB" id="A0A3B4WSX9"/>
<keyword evidence="7" id="KW-1185">Reference proteome</keyword>
<dbReference type="InterPro" id="IPR036058">
    <property type="entry name" value="Kazal_dom_sf"/>
</dbReference>
<feature type="signal peptide" evidence="4">
    <location>
        <begin position="1"/>
        <end position="23"/>
    </location>
</feature>
<dbReference type="CDD" id="cd00104">
    <property type="entry name" value="KAZAL_FS"/>
    <property type="match status" value="1"/>
</dbReference>
<dbReference type="PANTHER" id="PTHR10913:SF45">
    <property type="entry name" value="FOLLISTATIN, ISOFORM A-RELATED"/>
    <property type="match status" value="1"/>
</dbReference>
<proteinExistence type="predicted"/>
<protein>
    <recommendedName>
        <fullName evidence="5">Kazal-like domain-containing protein</fullName>
    </recommendedName>
</protein>
<evidence type="ECO:0000259" key="5">
    <source>
        <dbReference type="PROSITE" id="PS51465"/>
    </source>
</evidence>
<evidence type="ECO:0000256" key="1">
    <source>
        <dbReference type="ARBA" id="ARBA00022690"/>
    </source>
</evidence>
<keyword evidence="3" id="KW-1015">Disulfide bond</keyword>
<dbReference type="STRING" id="1841481.ENSSLDP00000004148"/>
<organism evidence="6 7">
    <name type="scientific">Seriola lalandi dorsalis</name>
    <dbReference type="NCBI Taxonomy" id="1841481"/>
    <lineage>
        <taxon>Eukaryota</taxon>
        <taxon>Metazoa</taxon>
        <taxon>Chordata</taxon>
        <taxon>Craniata</taxon>
        <taxon>Vertebrata</taxon>
        <taxon>Euteleostomi</taxon>
        <taxon>Actinopterygii</taxon>
        <taxon>Neopterygii</taxon>
        <taxon>Teleostei</taxon>
        <taxon>Neoteleostei</taxon>
        <taxon>Acanthomorphata</taxon>
        <taxon>Carangaria</taxon>
        <taxon>Carangiformes</taxon>
        <taxon>Carangidae</taxon>
        <taxon>Seriola</taxon>
    </lineage>
</organism>
<keyword evidence="2" id="KW-0722">Serine protease inhibitor</keyword>
<dbReference type="GO" id="GO:0030154">
    <property type="term" value="P:cell differentiation"/>
    <property type="evidence" value="ECO:0007669"/>
    <property type="project" value="TreeGrafter"/>
</dbReference>
<dbReference type="GeneTree" id="ENSGT00940000180208"/>